<dbReference type="Pfam" id="PF13083">
    <property type="entry name" value="KH_KhpA-B"/>
    <property type="match status" value="1"/>
</dbReference>
<dbReference type="Pfam" id="PF01424">
    <property type="entry name" value="R3H"/>
    <property type="match status" value="1"/>
</dbReference>
<dbReference type="PROSITE" id="PS51061">
    <property type="entry name" value="R3H"/>
    <property type="match status" value="1"/>
</dbReference>
<dbReference type="Proteomes" id="UP000886110">
    <property type="component" value="Unassembled WGS sequence"/>
</dbReference>
<dbReference type="InterPro" id="IPR036867">
    <property type="entry name" value="R3H_dom_sf"/>
</dbReference>
<dbReference type="CDD" id="cd02414">
    <property type="entry name" value="KH-II_Jag"/>
    <property type="match status" value="1"/>
</dbReference>
<dbReference type="EMBL" id="DRTB01000083">
    <property type="protein sequence ID" value="HHE04657.1"/>
    <property type="molecule type" value="Genomic_DNA"/>
</dbReference>
<dbReference type="PANTHER" id="PTHR35800">
    <property type="entry name" value="PROTEIN JAG"/>
    <property type="match status" value="1"/>
</dbReference>
<protein>
    <submittedName>
        <fullName evidence="2">KH domain-containing protein</fullName>
    </submittedName>
</protein>
<dbReference type="CDD" id="cd02644">
    <property type="entry name" value="R3H_jag"/>
    <property type="match status" value="1"/>
</dbReference>
<dbReference type="SUPFAM" id="SSF82708">
    <property type="entry name" value="R3H domain"/>
    <property type="match status" value="1"/>
</dbReference>
<feature type="non-terminal residue" evidence="2">
    <location>
        <position position="1"/>
    </location>
</feature>
<gene>
    <name evidence="2" type="ORF">ENL19_01185</name>
</gene>
<dbReference type="Gene3D" id="3.30.300.20">
    <property type="match status" value="1"/>
</dbReference>
<feature type="domain" description="R3H" evidence="1">
    <location>
        <begin position="57"/>
        <end position="123"/>
    </location>
</feature>
<accession>A0A7C5DBR5</accession>
<sequence>YEEDDKIYIEIISDNAGIIIGKRGKTLEALQLLVNVIVTKDLPRAKRVILDIENYRDKRRDTLKDLAIKIADKVKKTGKPQLLEPMNPFERRVIHMTLQNDPDVDTKSEGIGNLKKIKIFPRKRRRKR</sequence>
<dbReference type="InterPro" id="IPR001374">
    <property type="entry name" value="R3H_dom"/>
</dbReference>
<evidence type="ECO:0000313" key="2">
    <source>
        <dbReference type="EMBL" id="HHE04657.1"/>
    </source>
</evidence>
<dbReference type="AlphaFoldDB" id="A0A7C5DBR5"/>
<dbReference type="GO" id="GO:0003723">
    <property type="term" value="F:RNA binding"/>
    <property type="evidence" value="ECO:0007669"/>
    <property type="project" value="InterPro"/>
</dbReference>
<comment type="caution">
    <text evidence="2">The sequence shown here is derived from an EMBL/GenBank/DDBJ whole genome shotgun (WGS) entry which is preliminary data.</text>
</comment>
<dbReference type="InterPro" id="IPR034079">
    <property type="entry name" value="R3H_KhpB"/>
</dbReference>
<reference evidence="2" key="1">
    <citation type="journal article" date="2020" name="mSystems">
        <title>Genome- and Community-Level Interaction Insights into Carbon Utilization and Element Cycling Functions of Hydrothermarchaeota in Hydrothermal Sediment.</title>
        <authorList>
            <person name="Zhou Z."/>
            <person name="Liu Y."/>
            <person name="Xu W."/>
            <person name="Pan J."/>
            <person name="Luo Z.H."/>
            <person name="Li M."/>
        </authorList>
    </citation>
    <scope>NUCLEOTIDE SEQUENCE [LARGE SCALE GENOMIC DNA]</scope>
    <source>
        <strain evidence="2">HyVt-74</strain>
    </source>
</reference>
<dbReference type="NCBIfam" id="NF041568">
    <property type="entry name" value="Jag_EloR"/>
    <property type="match status" value="1"/>
</dbReference>
<evidence type="ECO:0000259" key="1">
    <source>
        <dbReference type="PROSITE" id="PS51061"/>
    </source>
</evidence>
<organism evidence="2">
    <name type="scientific">candidate division WOR-3 bacterium</name>
    <dbReference type="NCBI Taxonomy" id="2052148"/>
    <lineage>
        <taxon>Bacteria</taxon>
        <taxon>Bacteria division WOR-3</taxon>
    </lineage>
</organism>
<dbReference type="InterPro" id="IPR038008">
    <property type="entry name" value="Jag_KH"/>
</dbReference>
<dbReference type="InterPro" id="IPR015946">
    <property type="entry name" value="KH_dom-like_a/b"/>
</dbReference>
<dbReference type="InterPro" id="IPR039247">
    <property type="entry name" value="KhpB"/>
</dbReference>
<dbReference type="PANTHER" id="PTHR35800:SF1">
    <property type="entry name" value="RNA-BINDING PROTEIN KHPB"/>
    <property type="match status" value="1"/>
</dbReference>
<name>A0A7C5DBR5_UNCW3</name>
<dbReference type="SMART" id="SM00393">
    <property type="entry name" value="R3H"/>
    <property type="match status" value="1"/>
</dbReference>
<dbReference type="Gene3D" id="3.30.1370.50">
    <property type="entry name" value="R3H-like domain"/>
    <property type="match status" value="1"/>
</dbReference>
<proteinExistence type="predicted"/>